<feature type="region of interest" description="Disordered" evidence="6">
    <location>
        <begin position="120"/>
        <end position="151"/>
    </location>
</feature>
<dbReference type="PANTHER" id="PTHR48039:SF5">
    <property type="entry name" value="RNA-BINDING PROTEIN 28"/>
    <property type="match status" value="1"/>
</dbReference>
<dbReference type="EMBL" id="CP138582">
    <property type="protein sequence ID" value="WPG99667.1"/>
    <property type="molecule type" value="Genomic_DNA"/>
</dbReference>
<evidence type="ECO:0000256" key="5">
    <source>
        <dbReference type="PROSITE-ProRule" id="PRU00176"/>
    </source>
</evidence>
<dbReference type="PROSITE" id="PS50102">
    <property type="entry name" value="RRM"/>
    <property type="match status" value="4"/>
</dbReference>
<organism evidence="8 9">
    <name type="scientific">Acrodontium crateriforme</name>
    <dbReference type="NCBI Taxonomy" id="150365"/>
    <lineage>
        <taxon>Eukaryota</taxon>
        <taxon>Fungi</taxon>
        <taxon>Dikarya</taxon>
        <taxon>Ascomycota</taxon>
        <taxon>Pezizomycotina</taxon>
        <taxon>Dothideomycetes</taxon>
        <taxon>Dothideomycetidae</taxon>
        <taxon>Mycosphaerellales</taxon>
        <taxon>Teratosphaeriaceae</taxon>
        <taxon>Acrodontium</taxon>
    </lineage>
</organism>
<feature type="compositionally biased region" description="Acidic residues" evidence="6">
    <location>
        <begin position="270"/>
        <end position="299"/>
    </location>
</feature>
<dbReference type="Pfam" id="PF00076">
    <property type="entry name" value="RRM_1"/>
    <property type="match status" value="3"/>
</dbReference>
<evidence type="ECO:0000256" key="3">
    <source>
        <dbReference type="ARBA" id="ARBA00022884"/>
    </source>
</evidence>
<keyword evidence="3 5" id="KW-0694">RNA-binding</keyword>
<feature type="compositionally biased region" description="Basic and acidic residues" evidence="6">
    <location>
        <begin position="532"/>
        <end position="552"/>
    </location>
</feature>
<feature type="domain" description="RRM" evidence="7">
    <location>
        <begin position="312"/>
        <end position="429"/>
    </location>
</feature>
<dbReference type="SUPFAM" id="SSF54928">
    <property type="entry name" value="RNA-binding domain, RBD"/>
    <property type="match status" value="3"/>
</dbReference>
<name>A0AAQ3RB14_9PEZI</name>
<dbReference type="InterPro" id="IPR051945">
    <property type="entry name" value="RRM_MRD1_RNA_proc_ribogen"/>
</dbReference>
<comment type="subcellular location">
    <subcellularLocation>
        <location evidence="1">Nucleus</location>
    </subcellularLocation>
</comment>
<feature type="region of interest" description="Disordered" evidence="6">
    <location>
        <begin position="532"/>
        <end position="557"/>
    </location>
</feature>
<dbReference type="GO" id="GO:0005730">
    <property type="term" value="C:nucleolus"/>
    <property type="evidence" value="ECO:0007669"/>
    <property type="project" value="TreeGrafter"/>
</dbReference>
<dbReference type="InterPro" id="IPR012677">
    <property type="entry name" value="Nucleotide-bd_a/b_plait_sf"/>
</dbReference>
<dbReference type="AlphaFoldDB" id="A0AAQ3RB14"/>
<keyword evidence="9" id="KW-1185">Reference proteome</keyword>
<evidence type="ECO:0000256" key="4">
    <source>
        <dbReference type="ARBA" id="ARBA00023242"/>
    </source>
</evidence>
<evidence type="ECO:0000256" key="1">
    <source>
        <dbReference type="ARBA" id="ARBA00004123"/>
    </source>
</evidence>
<dbReference type="InterPro" id="IPR035979">
    <property type="entry name" value="RBD_domain_sf"/>
</dbReference>
<sequence>MAPAQKKLRLSNGTGADVDVLEGLAEDSKLQDPAKSQQNRSLFVRALPASTTTESLTALFSDSYPIKHATAVIDRETKLCKGFGFVTFADPEDAERAKAEFNGHIIEGKKLRIELAEARQREKNAAGTENPEGEAAKVPKGRPENELPPAQSKLIVRNLPWTIKSSEELSKHFMSFGKVKQAYIPKKRGGLMAGFGFVVMRGRKNAEKALEGVNGKEVDGRTLAVDWAVEKEAYETAIKDEEEEDTSNAGEDATSNDDKDDDREHLDGMSDYEDDDEEPASDGNEEDDDIDVEDADEEDDHAHNDQPEDKSSTIFVRNLPFTCTDEDLEDHFSRFGSTRYARVVMDWETGRSKGTGFVCFYDSSSADDCLRNAPQRTMLSEADKAKEKANAQPTNSILQNDMADPTGQYTLDGRVLQCSRAVEKGEANRLASEGLAHRSKRDKDKRRLYLLGEGTIPSNTKLWESLAPSERTMREASAKQRKNLIEGNPSLHLSLTRLSVRNIPRSVGSKELKALAREAVVGFATDVKEGKRQKLSKEELARGGEEMQEAEKARKKSGKGLVKQAKVVFEGAGGSKISEDTGAGRSRGYGFIEYHTHRSALMGLRWLNGHAIGYKVKEGGKGLTKDEVQDRKKRLIVEFAIENAQVVLRRNDREVKARERSKAVSEGRAQAITKKEDKGKFGNGSKKGKDFKGKDGKPSSRKRKRGVDDAVVQTEAGEESKQNRGKKDADEKTKKRNQIIGRKRAMRKARKGGGK</sequence>
<evidence type="ECO:0000259" key="7">
    <source>
        <dbReference type="PROSITE" id="PS50102"/>
    </source>
</evidence>
<dbReference type="GO" id="GO:0003729">
    <property type="term" value="F:mRNA binding"/>
    <property type="evidence" value="ECO:0007669"/>
    <property type="project" value="TreeGrafter"/>
</dbReference>
<keyword evidence="4" id="KW-0539">Nucleus</keyword>
<feature type="region of interest" description="Disordered" evidence="6">
    <location>
        <begin position="236"/>
        <end position="313"/>
    </location>
</feature>
<feature type="compositionally biased region" description="Basic and acidic residues" evidence="6">
    <location>
        <begin position="134"/>
        <end position="145"/>
    </location>
</feature>
<accession>A0AAQ3RB14</accession>
<dbReference type="PANTHER" id="PTHR48039">
    <property type="entry name" value="RNA-BINDING MOTIF PROTEIN 14B"/>
    <property type="match status" value="1"/>
</dbReference>
<dbReference type="Proteomes" id="UP001303373">
    <property type="component" value="Chromosome 3"/>
</dbReference>
<dbReference type="InterPro" id="IPR000504">
    <property type="entry name" value="RRM_dom"/>
</dbReference>
<dbReference type="InterPro" id="IPR034809">
    <property type="entry name" value="Nop4_RRM4"/>
</dbReference>
<feature type="domain" description="RRM" evidence="7">
    <location>
        <begin position="496"/>
        <end position="630"/>
    </location>
</feature>
<evidence type="ECO:0000256" key="6">
    <source>
        <dbReference type="SAM" id="MobiDB-lite"/>
    </source>
</evidence>
<keyword evidence="2" id="KW-0677">Repeat</keyword>
<dbReference type="SMART" id="SM00360">
    <property type="entry name" value="RRM"/>
    <property type="match status" value="4"/>
</dbReference>
<dbReference type="FunFam" id="3.30.70.330:FF:000406">
    <property type="entry name" value="Related to Nucleolar protein NOP4"/>
    <property type="match status" value="1"/>
</dbReference>
<protein>
    <submittedName>
        <fullName evidence="8">Rna-binding protein c4f6.14</fullName>
    </submittedName>
</protein>
<feature type="compositionally biased region" description="Basic and acidic residues" evidence="6">
    <location>
        <begin position="687"/>
        <end position="698"/>
    </location>
</feature>
<proteinExistence type="predicted"/>
<feature type="compositionally biased region" description="Basic and acidic residues" evidence="6">
    <location>
        <begin position="718"/>
        <end position="733"/>
    </location>
</feature>
<gene>
    <name evidence="8" type="ORF">R9X50_00248600</name>
</gene>
<dbReference type="Gene3D" id="3.30.70.330">
    <property type="match status" value="4"/>
</dbReference>
<feature type="compositionally biased region" description="Basic and acidic residues" evidence="6">
    <location>
        <begin position="652"/>
        <end position="665"/>
    </location>
</feature>
<evidence type="ECO:0000313" key="8">
    <source>
        <dbReference type="EMBL" id="WPG99667.1"/>
    </source>
</evidence>
<reference evidence="8 9" key="1">
    <citation type="submission" date="2023-11" db="EMBL/GenBank/DDBJ databases">
        <title>An acidophilic fungus is an integral part of prey digestion in a carnivorous sundew plant.</title>
        <authorList>
            <person name="Tsai I.J."/>
        </authorList>
    </citation>
    <scope>NUCLEOTIDE SEQUENCE [LARGE SCALE GENOMIC DNA]</scope>
    <source>
        <strain evidence="8">169a</strain>
    </source>
</reference>
<feature type="region of interest" description="Disordered" evidence="6">
    <location>
        <begin position="652"/>
        <end position="755"/>
    </location>
</feature>
<feature type="compositionally biased region" description="Basic and acidic residues" evidence="6">
    <location>
        <begin position="300"/>
        <end position="311"/>
    </location>
</feature>
<evidence type="ECO:0000313" key="9">
    <source>
        <dbReference type="Proteomes" id="UP001303373"/>
    </source>
</evidence>
<feature type="domain" description="RRM" evidence="7">
    <location>
        <begin position="40"/>
        <end position="118"/>
    </location>
</feature>
<feature type="region of interest" description="Disordered" evidence="6">
    <location>
        <begin position="384"/>
        <end position="405"/>
    </location>
</feature>
<dbReference type="CDD" id="cd12676">
    <property type="entry name" value="RRM3_Nop4p"/>
    <property type="match status" value="1"/>
</dbReference>
<feature type="compositionally biased region" description="Basic residues" evidence="6">
    <location>
        <begin position="734"/>
        <end position="755"/>
    </location>
</feature>
<feature type="domain" description="RRM" evidence="7">
    <location>
        <begin position="152"/>
        <end position="230"/>
    </location>
</feature>
<dbReference type="CDD" id="cd12677">
    <property type="entry name" value="RRM4_Nop4p"/>
    <property type="match status" value="1"/>
</dbReference>
<evidence type="ECO:0000256" key="2">
    <source>
        <dbReference type="ARBA" id="ARBA00022737"/>
    </source>
</evidence>
<dbReference type="InterPro" id="IPR034808">
    <property type="entry name" value="Nop4p_RRM3"/>
</dbReference>